<gene>
    <name evidence="9 11" type="primary">pnp</name>
    <name evidence="11" type="ORF">NCTC11413_01943</name>
</gene>
<keyword evidence="4 9" id="KW-0808">Transferase</keyword>
<evidence type="ECO:0000256" key="6">
    <source>
        <dbReference type="ARBA" id="ARBA00022723"/>
    </source>
</evidence>
<evidence type="ECO:0000256" key="7">
    <source>
        <dbReference type="ARBA" id="ARBA00022842"/>
    </source>
</evidence>
<comment type="cofactor">
    <cofactor evidence="9">
        <name>Mg(2+)</name>
        <dbReference type="ChEBI" id="CHEBI:18420"/>
    </cofactor>
</comment>
<dbReference type="NCBIfam" id="TIGR03591">
    <property type="entry name" value="polynuc_phos"/>
    <property type="match status" value="1"/>
</dbReference>
<dbReference type="GO" id="GO:0000175">
    <property type="term" value="F:3'-5'-RNA exonuclease activity"/>
    <property type="evidence" value="ECO:0007669"/>
    <property type="project" value="TreeGrafter"/>
</dbReference>
<evidence type="ECO:0000256" key="2">
    <source>
        <dbReference type="ARBA" id="ARBA00007404"/>
    </source>
</evidence>
<dbReference type="PROSITE" id="PS50084">
    <property type="entry name" value="KH_TYPE_1"/>
    <property type="match status" value="1"/>
</dbReference>
<protein>
    <recommendedName>
        <fullName evidence="9">Polyribonucleotide nucleotidyltransferase</fullName>
        <ecNumber evidence="9">2.7.7.8</ecNumber>
    </recommendedName>
    <alternativeName>
        <fullName evidence="9">Polynucleotide phosphorylase</fullName>
        <shortName evidence="9">PNPase</shortName>
    </alternativeName>
</protein>
<dbReference type="HAMAP" id="MF_01595">
    <property type="entry name" value="PNPase"/>
    <property type="match status" value="1"/>
</dbReference>
<evidence type="ECO:0000256" key="1">
    <source>
        <dbReference type="ARBA" id="ARBA00004496"/>
    </source>
</evidence>
<dbReference type="GO" id="GO:0004654">
    <property type="term" value="F:polyribonucleotide nucleotidyltransferase activity"/>
    <property type="evidence" value="ECO:0007669"/>
    <property type="project" value="UniProtKB-UniRule"/>
</dbReference>
<dbReference type="InterPro" id="IPR036456">
    <property type="entry name" value="PNPase_PH_RNA-bd_sf"/>
</dbReference>
<dbReference type="CDD" id="cd11364">
    <property type="entry name" value="RNase_PH_PNPase_2"/>
    <property type="match status" value="1"/>
</dbReference>
<feature type="binding site" evidence="9">
    <location>
        <position position="488"/>
    </location>
    <ligand>
        <name>Mg(2+)</name>
        <dbReference type="ChEBI" id="CHEBI:18420"/>
    </ligand>
</feature>
<comment type="function">
    <text evidence="9">Involved in mRNA degradation. Catalyzes the phosphorolysis of single-stranded polyribonucleotides processively in the 3'- to 5'-direction.</text>
</comment>
<dbReference type="RefSeq" id="WP_018346088.1">
    <property type="nucleotide sequence ID" value="NZ_AP035889.1"/>
</dbReference>
<evidence type="ECO:0000256" key="9">
    <source>
        <dbReference type="HAMAP-Rule" id="MF_01595"/>
    </source>
</evidence>
<dbReference type="InterPro" id="IPR036345">
    <property type="entry name" value="ExoRNase_PH_dom2_sf"/>
</dbReference>
<dbReference type="SUPFAM" id="SSF54791">
    <property type="entry name" value="Eukaryotic type KH-domain (KH-domain type I)"/>
    <property type="match status" value="1"/>
</dbReference>
<dbReference type="InterPro" id="IPR004088">
    <property type="entry name" value="KH_dom_type_1"/>
</dbReference>
<evidence type="ECO:0000256" key="4">
    <source>
        <dbReference type="ARBA" id="ARBA00022679"/>
    </source>
</evidence>
<dbReference type="PANTHER" id="PTHR11252:SF0">
    <property type="entry name" value="POLYRIBONUCLEOTIDE NUCLEOTIDYLTRANSFERASE 1, MITOCHONDRIAL"/>
    <property type="match status" value="1"/>
</dbReference>
<dbReference type="PROSITE" id="PS50126">
    <property type="entry name" value="S1"/>
    <property type="match status" value="1"/>
</dbReference>
<reference evidence="11 12" key="1">
    <citation type="submission" date="2018-06" db="EMBL/GenBank/DDBJ databases">
        <authorList>
            <consortium name="Pathogen Informatics"/>
            <person name="Doyle S."/>
        </authorList>
    </citation>
    <scope>NUCLEOTIDE SEQUENCE [LARGE SCALE GENOMIC DNA]</scope>
    <source>
        <strain evidence="11 12">NCTC11413</strain>
    </source>
</reference>
<feature type="binding site" evidence="9">
    <location>
        <position position="494"/>
    </location>
    <ligand>
        <name>Mg(2+)</name>
        <dbReference type="ChEBI" id="CHEBI:18420"/>
    </ligand>
</feature>
<accession>A0A377H8G1</accession>
<organism evidence="11 12">
    <name type="scientific">Gallibacterium anatis</name>
    <dbReference type="NCBI Taxonomy" id="750"/>
    <lineage>
        <taxon>Bacteria</taxon>
        <taxon>Pseudomonadati</taxon>
        <taxon>Pseudomonadota</taxon>
        <taxon>Gammaproteobacteria</taxon>
        <taxon>Pasteurellales</taxon>
        <taxon>Pasteurellaceae</taxon>
        <taxon>Gallibacterium</taxon>
    </lineage>
</organism>
<dbReference type="InterPro" id="IPR001247">
    <property type="entry name" value="ExoRNase_PH_dom1"/>
</dbReference>
<dbReference type="Gene3D" id="3.30.230.70">
    <property type="entry name" value="GHMP Kinase, N-terminal domain"/>
    <property type="match status" value="2"/>
</dbReference>
<dbReference type="InterPro" id="IPR003029">
    <property type="entry name" value="S1_domain"/>
</dbReference>
<keyword evidence="8 9" id="KW-0694">RNA-binding</keyword>
<dbReference type="Pfam" id="PF03725">
    <property type="entry name" value="RNase_PH_C"/>
    <property type="match status" value="1"/>
</dbReference>
<dbReference type="PIRSF" id="PIRSF005499">
    <property type="entry name" value="PNPase"/>
    <property type="match status" value="1"/>
</dbReference>
<dbReference type="InterPro" id="IPR004087">
    <property type="entry name" value="KH_dom"/>
</dbReference>
<dbReference type="InterPro" id="IPR020568">
    <property type="entry name" value="Ribosomal_Su5_D2-typ_SF"/>
</dbReference>
<dbReference type="Pfam" id="PF01138">
    <property type="entry name" value="RNase_PH"/>
    <property type="match status" value="2"/>
</dbReference>
<dbReference type="GO" id="GO:0003723">
    <property type="term" value="F:RNA binding"/>
    <property type="evidence" value="ECO:0007669"/>
    <property type="project" value="UniProtKB-UniRule"/>
</dbReference>
<dbReference type="GeneID" id="77263896"/>
<dbReference type="CDD" id="cd02393">
    <property type="entry name" value="KH-I_PNPase"/>
    <property type="match status" value="1"/>
</dbReference>
<dbReference type="InterPro" id="IPR012162">
    <property type="entry name" value="PNPase"/>
</dbReference>
<dbReference type="Gene3D" id="2.40.50.140">
    <property type="entry name" value="Nucleic acid-binding proteins"/>
    <property type="match status" value="1"/>
</dbReference>
<dbReference type="EMBL" id="UGGZ01000001">
    <property type="protein sequence ID" value="STO38801.1"/>
    <property type="molecule type" value="Genomic_DNA"/>
</dbReference>
<keyword evidence="6 9" id="KW-0479">Metal-binding</keyword>
<dbReference type="NCBIfam" id="NF008805">
    <property type="entry name" value="PRK11824.1"/>
    <property type="match status" value="1"/>
</dbReference>
<comment type="catalytic activity">
    <reaction evidence="9">
        <text>RNA(n+1) + phosphate = RNA(n) + a ribonucleoside 5'-diphosphate</text>
        <dbReference type="Rhea" id="RHEA:22096"/>
        <dbReference type="Rhea" id="RHEA-COMP:14527"/>
        <dbReference type="Rhea" id="RHEA-COMP:17342"/>
        <dbReference type="ChEBI" id="CHEBI:43474"/>
        <dbReference type="ChEBI" id="CHEBI:57930"/>
        <dbReference type="ChEBI" id="CHEBI:140395"/>
        <dbReference type="EC" id="2.7.7.8"/>
    </reaction>
</comment>
<dbReference type="SUPFAM" id="SSF50249">
    <property type="entry name" value="Nucleic acid-binding proteins"/>
    <property type="match status" value="1"/>
</dbReference>
<name>A0A377H8G1_9PAST</name>
<keyword evidence="3 9" id="KW-0963">Cytoplasm</keyword>
<proteinExistence type="inferred from homology"/>
<dbReference type="Pfam" id="PF03726">
    <property type="entry name" value="PNPase"/>
    <property type="match status" value="1"/>
</dbReference>
<dbReference type="InterPro" id="IPR015847">
    <property type="entry name" value="ExoRNase_PH_dom2"/>
</dbReference>
<dbReference type="GO" id="GO:0006396">
    <property type="term" value="P:RNA processing"/>
    <property type="evidence" value="ECO:0007669"/>
    <property type="project" value="InterPro"/>
</dbReference>
<dbReference type="AlphaFoldDB" id="A0A377H8G1"/>
<dbReference type="EC" id="2.7.7.8" evidence="9"/>
<dbReference type="FunFam" id="2.40.50.140:FF:000023">
    <property type="entry name" value="Polyribonucleotide nucleotidyltransferase"/>
    <property type="match status" value="1"/>
</dbReference>
<dbReference type="PANTHER" id="PTHR11252">
    <property type="entry name" value="POLYRIBONUCLEOTIDE NUCLEOTIDYLTRANSFERASE"/>
    <property type="match status" value="1"/>
</dbReference>
<dbReference type="Gene3D" id="3.30.1370.10">
    <property type="entry name" value="K Homology domain, type 1"/>
    <property type="match status" value="1"/>
</dbReference>
<dbReference type="Pfam" id="PF00013">
    <property type="entry name" value="KH_1"/>
    <property type="match status" value="1"/>
</dbReference>
<dbReference type="GO" id="GO:0006402">
    <property type="term" value="P:mRNA catabolic process"/>
    <property type="evidence" value="ECO:0007669"/>
    <property type="project" value="UniProtKB-UniRule"/>
</dbReference>
<dbReference type="InterPro" id="IPR012340">
    <property type="entry name" value="NA-bd_OB-fold"/>
</dbReference>
<evidence type="ECO:0000259" key="10">
    <source>
        <dbReference type="PROSITE" id="PS50126"/>
    </source>
</evidence>
<feature type="domain" description="S1 motif" evidence="10">
    <location>
        <begin position="624"/>
        <end position="692"/>
    </location>
</feature>
<dbReference type="GO" id="GO:0000287">
    <property type="term" value="F:magnesium ion binding"/>
    <property type="evidence" value="ECO:0007669"/>
    <property type="project" value="UniProtKB-UniRule"/>
</dbReference>
<comment type="similarity">
    <text evidence="2 9">Belongs to the polyribonucleotide nucleotidyltransferase family.</text>
</comment>
<evidence type="ECO:0000256" key="8">
    <source>
        <dbReference type="ARBA" id="ARBA00022884"/>
    </source>
</evidence>
<dbReference type="InterPro" id="IPR036612">
    <property type="entry name" value="KH_dom_type_1_sf"/>
</dbReference>
<dbReference type="FunFam" id="3.30.230.70:FF:000002">
    <property type="entry name" value="Polyribonucleotide nucleotidyltransferase"/>
    <property type="match status" value="1"/>
</dbReference>
<dbReference type="FunFam" id="3.30.230.70:FF:000001">
    <property type="entry name" value="Polyribonucleotide nucleotidyltransferase"/>
    <property type="match status" value="1"/>
</dbReference>
<comment type="subunit">
    <text evidence="9">Component of the RNA degradosome, which is a multiprotein complex involved in RNA processing and mRNA degradation.</text>
</comment>
<dbReference type="SUPFAM" id="SSF55666">
    <property type="entry name" value="Ribonuclease PH domain 2-like"/>
    <property type="match status" value="2"/>
</dbReference>
<dbReference type="InterPro" id="IPR027408">
    <property type="entry name" value="PNPase/RNase_PH_dom_sf"/>
</dbReference>
<sequence>MTPFVKQFKYGQHTVTLETGAMARQATAAVMASMDDTCVFVTVVAKKEVKEGQDFFPLTVNYQERSYAAGRIPGGFFKREGRPSEGETLIARLIDRPIRPLFPEGFLNEIQIIATVVSVNPQISPDLVAMIGASAALSLSGVPFNGPIGAARVGFINDQFVLNPTMSEQKQSRLDLVVAGTDKAVLMVESEADILTEEQMLAAVVFGHQQQQVVIEAIKEFAAEAGKPRWDWQAPAKNEALINRIKELSEARLGEAYRITEKQARYEQIDAIKADVCATVLAENSEDESITEGKIIDIIHELESRVVRSRILAGEPRIDGRTVDTVRALDICTGVLPRTHGSAIFTRGETQSLAVTTLGTERDAQIIDELTGERTDHFLFHYNFPPYSVGETGLIGSPKRREIGHGRLAKRGVAAVMPTLEEFPYVVRVVSEITESNGSSSMASVCGASLSLMDAGVPIKAAVAGIAMGLVKEEDKFVVLSDILGDEDHLGDMDFKVAGTRTGVTALQMDIKIEGITPEIMQIALNQAKSARMHILNVMEQAIQTPRADISDFAPRIHTMKIDPKKIKDVIGKGGAVIRSLTEETGTSIDIDDDGTVKIAATDNNAAKAVMSRIEDIVAEVEVNKIYQGKVTRIVDFGAFVAVLGNKEGLVHISQISDERVEKVSDYLQVGQEVMVKVVEIDRQGRIRLTMKDLQPKAVNEAETTNENSVIEDHSIDA</sequence>
<dbReference type="SMART" id="SM00316">
    <property type="entry name" value="S1"/>
    <property type="match status" value="1"/>
</dbReference>
<comment type="subcellular location">
    <subcellularLocation>
        <location evidence="1 9">Cytoplasm</location>
    </subcellularLocation>
</comment>
<evidence type="ECO:0000256" key="3">
    <source>
        <dbReference type="ARBA" id="ARBA00022490"/>
    </source>
</evidence>
<dbReference type="Pfam" id="PF00575">
    <property type="entry name" value="S1"/>
    <property type="match status" value="1"/>
</dbReference>
<dbReference type="CDD" id="cd04472">
    <property type="entry name" value="S1_PNPase"/>
    <property type="match status" value="1"/>
</dbReference>
<evidence type="ECO:0000256" key="5">
    <source>
        <dbReference type="ARBA" id="ARBA00022695"/>
    </source>
</evidence>
<dbReference type="SUPFAM" id="SSF54211">
    <property type="entry name" value="Ribosomal protein S5 domain 2-like"/>
    <property type="match status" value="2"/>
</dbReference>
<dbReference type="FunFam" id="3.30.1370.10:FF:000001">
    <property type="entry name" value="Polyribonucleotide nucleotidyltransferase"/>
    <property type="match status" value="1"/>
</dbReference>
<evidence type="ECO:0000313" key="11">
    <source>
        <dbReference type="EMBL" id="STO38801.1"/>
    </source>
</evidence>
<dbReference type="GO" id="GO:0005829">
    <property type="term" value="C:cytosol"/>
    <property type="evidence" value="ECO:0007669"/>
    <property type="project" value="UniProtKB-ARBA"/>
</dbReference>
<dbReference type="CDD" id="cd11363">
    <property type="entry name" value="RNase_PH_PNPase_1"/>
    <property type="match status" value="1"/>
</dbReference>
<dbReference type="Proteomes" id="UP000254232">
    <property type="component" value="Unassembled WGS sequence"/>
</dbReference>
<dbReference type="SUPFAM" id="SSF46915">
    <property type="entry name" value="Polynucleotide phosphorylase/guanosine pentaphosphate synthase (PNPase/GPSI), domain 3"/>
    <property type="match status" value="1"/>
</dbReference>
<dbReference type="SMART" id="SM00322">
    <property type="entry name" value="KH"/>
    <property type="match status" value="1"/>
</dbReference>
<dbReference type="InterPro" id="IPR015848">
    <property type="entry name" value="PNPase_PH_RNA-bd_bac/org-type"/>
</dbReference>
<evidence type="ECO:0000313" key="12">
    <source>
        <dbReference type="Proteomes" id="UP000254232"/>
    </source>
</evidence>
<keyword evidence="7 9" id="KW-0460">Magnesium</keyword>
<keyword evidence="5 9" id="KW-0548">Nucleotidyltransferase</keyword>